<dbReference type="PROSITE" id="PS50052">
    <property type="entry name" value="GUANYLATE_KINASE_2"/>
    <property type="match status" value="1"/>
</dbReference>
<comment type="caution">
    <text evidence="3">The sequence shown here is derived from an EMBL/GenBank/DDBJ whole genome shotgun (WGS) entry which is preliminary data.</text>
</comment>
<gene>
    <name evidence="3" type="ORF">FXF49_11565</name>
</gene>
<reference evidence="3 4" key="1">
    <citation type="submission" date="2019-08" db="EMBL/GenBank/DDBJ databases">
        <title>Genomic characterization of a novel candidate phylum (ARYD3) from a high temperature, high salinity tertiary oil reservoir in north central Oklahoma, USA.</title>
        <authorList>
            <person name="Youssef N.H."/>
            <person name="Yadav A."/>
            <person name="Elshahed M.S."/>
        </authorList>
    </citation>
    <scope>NUCLEOTIDE SEQUENCE [LARGE SCALE GENOMIC DNA]</scope>
    <source>
        <strain evidence="3">ARYD1</strain>
    </source>
</reference>
<dbReference type="SMART" id="SM00072">
    <property type="entry name" value="GuKc"/>
    <property type="match status" value="1"/>
</dbReference>
<dbReference type="Proteomes" id="UP000323337">
    <property type="component" value="Unassembled WGS sequence"/>
</dbReference>
<dbReference type="GO" id="GO:0033863">
    <property type="term" value="F:ribose 1,5-bisphosphate phosphokinase activity"/>
    <property type="evidence" value="ECO:0007669"/>
    <property type="project" value="TreeGrafter"/>
</dbReference>
<feature type="non-terminal residue" evidence="3">
    <location>
        <position position="181"/>
    </location>
</feature>
<dbReference type="InterPro" id="IPR025662">
    <property type="entry name" value="Sigma_54_int_dom_ATP-bd_1"/>
</dbReference>
<dbReference type="InterPro" id="IPR008144">
    <property type="entry name" value="Guanylate_kin-like_dom"/>
</dbReference>
<accession>A0A5D0MME2</accession>
<proteinExistence type="predicted"/>
<dbReference type="AlphaFoldDB" id="A0A5D0MME2"/>
<dbReference type="EMBL" id="VSIV01000364">
    <property type="protein sequence ID" value="TYB32418.1"/>
    <property type="molecule type" value="Genomic_DNA"/>
</dbReference>
<dbReference type="GO" id="GO:0006015">
    <property type="term" value="P:5-phosphoribose 1-diphosphate biosynthetic process"/>
    <property type="evidence" value="ECO:0007669"/>
    <property type="project" value="TreeGrafter"/>
</dbReference>
<evidence type="ECO:0000256" key="1">
    <source>
        <dbReference type="ARBA" id="ARBA00022679"/>
    </source>
</evidence>
<dbReference type="PANTHER" id="PTHR23117:SF8">
    <property type="entry name" value="RIBOSE 1,5-BISPHOSPHATE PHOSPHOKINASE PHNN"/>
    <property type="match status" value="1"/>
</dbReference>
<dbReference type="RefSeq" id="WP_303702062.1">
    <property type="nucleotide sequence ID" value="NZ_VSIV01000364.1"/>
</dbReference>
<evidence type="ECO:0000313" key="4">
    <source>
        <dbReference type="Proteomes" id="UP000323337"/>
    </source>
</evidence>
<feature type="domain" description="Guanylate kinase-like" evidence="2">
    <location>
        <begin position="2"/>
        <end position="171"/>
    </location>
</feature>
<dbReference type="PROSITE" id="PS00675">
    <property type="entry name" value="SIGMA54_INTERACT_1"/>
    <property type="match status" value="1"/>
</dbReference>
<name>A0A5D0MME2_FLESI</name>
<dbReference type="Gene3D" id="3.40.50.300">
    <property type="entry name" value="P-loop containing nucleotide triphosphate hydrolases"/>
    <property type="match status" value="1"/>
</dbReference>
<evidence type="ECO:0000259" key="2">
    <source>
        <dbReference type="PROSITE" id="PS50052"/>
    </source>
</evidence>
<organism evidence="3 4">
    <name type="scientific">Flexistipes sinusarabici</name>
    <dbReference type="NCBI Taxonomy" id="2352"/>
    <lineage>
        <taxon>Bacteria</taxon>
        <taxon>Pseudomonadati</taxon>
        <taxon>Deferribacterota</taxon>
        <taxon>Deferribacteres</taxon>
        <taxon>Deferribacterales</taxon>
        <taxon>Flexistipitaceae</taxon>
        <taxon>Flexistipes</taxon>
    </lineage>
</organism>
<evidence type="ECO:0000313" key="3">
    <source>
        <dbReference type="EMBL" id="TYB32418.1"/>
    </source>
</evidence>
<keyword evidence="1" id="KW-0808">Transferase</keyword>
<dbReference type="SUPFAM" id="SSF52540">
    <property type="entry name" value="P-loop containing nucleoside triphosphate hydrolases"/>
    <property type="match status" value="1"/>
</dbReference>
<dbReference type="InterPro" id="IPR008145">
    <property type="entry name" value="GK/Ca_channel_bsu"/>
</dbReference>
<sequence length="181" mass="21088">MQKIILIVGQSGAGKDTLLNSASKHLRCNFVKRYITRSPDETENNYYISRDCFETLSKTGYFLAEWSAHSNLYGIAKNDIKEGTNIISVSRQVVEKFEQIFRDVTTVEITAPKEVLRERLQKRNREKPEQQQNRLERTYEKINAKTLITFNNCLGKEASSRKFVKLLKLIERNEMFQCSNI</sequence>
<protein>
    <submittedName>
        <fullName evidence="3">AAA family ATPase</fullName>
    </submittedName>
</protein>
<dbReference type="PANTHER" id="PTHR23117">
    <property type="entry name" value="GUANYLATE KINASE-RELATED"/>
    <property type="match status" value="1"/>
</dbReference>
<dbReference type="InterPro" id="IPR027417">
    <property type="entry name" value="P-loop_NTPase"/>
</dbReference>
<dbReference type="Pfam" id="PF13238">
    <property type="entry name" value="AAA_18"/>
    <property type="match status" value="1"/>
</dbReference>
<dbReference type="GO" id="GO:0005829">
    <property type="term" value="C:cytosol"/>
    <property type="evidence" value="ECO:0007669"/>
    <property type="project" value="TreeGrafter"/>
</dbReference>